<evidence type="ECO:0000256" key="11">
    <source>
        <dbReference type="ARBA" id="ARBA00029774"/>
    </source>
</evidence>
<reference evidence="16 17" key="2">
    <citation type="journal article" date="2010" name="Stand. Genomic Sci.">
        <title>Complete genome sequence of Syntrophothermus lipocalidus type strain (TGB-C1).</title>
        <authorList>
            <person name="Djao O.D."/>
            <person name="Zhang X."/>
            <person name="Lucas S."/>
            <person name="Lapidus A."/>
            <person name="Del Rio T.G."/>
            <person name="Nolan M."/>
            <person name="Tice H."/>
            <person name="Cheng J.F."/>
            <person name="Han C."/>
            <person name="Tapia R."/>
            <person name="Goodwin L."/>
            <person name="Pitluck S."/>
            <person name="Liolios K."/>
            <person name="Ivanova N."/>
            <person name="Mavromatis K."/>
            <person name="Mikhailova N."/>
            <person name="Ovchinnikova G."/>
            <person name="Pati A."/>
            <person name="Brambilla E."/>
            <person name="Chen A."/>
            <person name="Palaniappan K."/>
            <person name="Land M."/>
            <person name="Hauser L."/>
            <person name="Chang Y.J."/>
            <person name="Jeffries C.D."/>
            <person name="Rohde M."/>
            <person name="Sikorski J."/>
            <person name="Spring S."/>
            <person name="Goker M."/>
            <person name="Detter J.C."/>
            <person name="Woyke T."/>
            <person name="Bristow J."/>
            <person name="Eisen J.A."/>
            <person name="Markowitz V."/>
            <person name="Hugenholtz P."/>
            <person name="Kyrpides N.C."/>
            <person name="Klenk H.P."/>
        </authorList>
    </citation>
    <scope>NUCLEOTIDE SEQUENCE [LARGE SCALE GENOMIC DNA]</scope>
    <source>
        <strain evidence="17">DSM 12680 / TGB-C1</strain>
    </source>
</reference>
<dbReference type="EC" id="2.7.7.87" evidence="3 13"/>
<feature type="binding site" evidence="14">
    <location>
        <position position="155"/>
    </location>
    <ligand>
        <name>ATP</name>
        <dbReference type="ChEBI" id="CHEBI:30616"/>
    </ligand>
</feature>
<dbReference type="KEGG" id="slp:Slip_2297"/>
<dbReference type="PANTHER" id="PTHR17490">
    <property type="entry name" value="SUA5"/>
    <property type="match status" value="1"/>
</dbReference>
<feature type="binding site" evidence="14">
    <location>
        <position position="63"/>
    </location>
    <ligand>
        <name>ATP</name>
        <dbReference type="ChEBI" id="CHEBI:30616"/>
    </ligand>
</feature>
<comment type="function">
    <text evidence="13">Required for the formation of a threonylcarbamoyl group on adenosine at position 37 (t(6)A37) in tRNAs that read codons beginning with adenine.</text>
</comment>
<dbReference type="InterPro" id="IPR006070">
    <property type="entry name" value="Sua5-like_dom"/>
</dbReference>
<organism evidence="16 17">
    <name type="scientific">Syntrophothermus lipocalidus (strain DSM 12680 / TGB-C1)</name>
    <dbReference type="NCBI Taxonomy" id="643648"/>
    <lineage>
        <taxon>Bacteria</taxon>
        <taxon>Bacillati</taxon>
        <taxon>Bacillota</taxon>
        <taxon>Clostridia</taxon>
        <taxon>Eubacteriales</taxon>
        <taxon>Syntrophomonadaceae</taxon>
        <taxon>Syntrophothermus</taxon>
    </lineage>
</organism>
<keyword evidence="8 13" id="KW-0548">Nucleotidyltransferase</keyword>
<keyword evidence="10 13" id="KW-0067">ATP-binding</keyword>
<dbReference type="STRING" id="643648.Slip_2297"/>
<dbReference type="InterPro" id="IPR050156">
    <property type="entry name" value="TC-AMP_synthase_SUA5"/>
</dbReference>
<comment type="catalytic activity">
    <reaction evidence="12 13">
        <text>L-threonine + hydrogencarbonate + ATP = L-threonylcarbamoyladenylate + diphosphate + H2O</text>
        <dbReference type="Rhea" id="RHEA:36407"/>
        <dbReference type="ChEBI" id="CHEBI:15377"/>
        <dbReference type="ChEBI" id="CHEBI:17544"/>
        <dbReference type="ChEBI" id="CHEBI:30616"/>
        <dbReference type="ChEBI" id="CHEBI:33019"/>
        <dbReference type="ChEBI" id="CHEBI:57926"/>
        <dbReference type="ChEBI" id="CHEBI:73682"/>
        <dbReference type="EC" id="2.7.7.87"/>
    </reaction>
</comment>
<feature type="binding site" evidence="14">
    <location>
        <position position="40"/>
    </location>
    <ligand>
        <name>L-threonine</name>
        <dbReference type="ChEBI" id="CHEBI:57926"/>
    </ligand>
</feature>
<evidence type="ECO:0000256" key="5">
    <source>
        <dbReference type="ARBA" id="ARBA00022490"/>
    </source>
</evidence>
<dbReference type="GO" id="GO:0061710">
    <property type="term" value="F:L-threonylcarbamoyladenylate synthase"/>
    <property type="evidence" value="ECO:0007669"/>
    <property type="project" value="UniProtKB-EC"/>
</dbReference>
<dbReference type="Pfam" id="PF01300">
    <property type="entry name" value="Sua5_yciO_yrdC"/>
    <property type="match status" value="1"/>
</dbReference>
<dbReference type="GO" id="GO:0006450">
    <property type="term" value="P:regulation of translational fidelity"/>
    <property type="evidence" value="ECO:0007669"/>
    <property type="project" value="TreeGrafter"/>
</dbReference>
<feature type="binding site" evidence="14">
    <location>
        <position position="231"/>
    </location>
    <ligand>
        <name>ATP</name>
        <dbReference type="ChEBI" id="CHEBI:30616"/>
    </ligand>
</feature>
<dbReference type="GO" id="GO:0003725">
    <property type="term" value="F:double-stranded RNA binding"/>
    <property type="evidence" value="ECO:0007669"/>
    <property type="project" value="UniProtKB-UniRule"/>
</dbReference>
<feature type="binding site" evidence="14">
    <location>
        <position position="199"/>
    </location>
    <ligand>
        <name>ATP</name>
        <dbReference type="ChEBI" id="CHEBI:30616"/>
    </ligand>
</feature>
<evidence type="ECO:0000256" key="3">
    <source>
        <dbReference type="ARBA" id="ARBA00012584"/>
    </source>
</evidence>
<evidence type="ECO:0000256" key="12">
    <source>
        <dbReference type="ARBA" id="ARBA00048366"/>
    </source>
</evidence>
<keyword evidence="5 13" id="KW-0963">Cytoplasm</keyword>
<feature type="binding site" evidence="14">
    <location>
        <position position="147"/>
    </location>
    <ligand>
        <name>ATP</name>
        <dbReference type="ChEBI" id="CHEBI:30616"/>
    </ligand>
</feature>
<evidence type="ECO:0000313" key="16">
    <source>
        <dbReference type="EMBL" id="ADI03038.1"/>
    </source>
</evidence>
<dbReference type="SUPFAM" id="SSF55821">
    <property type="entry name" value="YrdC/RibB"/>
    <property type="match status" value="1"/>
</dbReference>
<evidence type="ECO:0000256" key="9">
    <source>
        <dbReference type="ARBA" id="ARBA00022741"/>
    </source>
</evidence>
<dbReference type="GO" id="GO:0005524">
    <property type="term" value="F:ATP binding"/>
    <property type="evidence" value="ECO:0007669"/>
    <property type="project" value="UniProtKB-UniRule"/>
</dbReference>
<dbReference type="Proteomes" id="UP000000378">
    <property type="component" value="Chromosome"/>
</dbReference>
<feature type="binding site" evidence="14">
    <location>
        <position position="185"/>
    </location>
    <ligand>
        <name>L-threonine</name>
        <dbReference type="ChEBI" id="CHEBI:57926"/>
    </ligand>
</feature>
<dbReference type="AlphaFoldDB" id="D7CJT3"/>
<feature type="domain" description="YrdC-like" evidence="15">
    <location>
        <begin position="18"/>
        <end position="203"/>
    </location>
</feature>
<dbReference type="GO" id="GO:0005737">
    <property type="term" value="C:cytoplasm"/>
    <property type="evidence" value="ECO:0007669"/>
    <property type="project" value="UniProtKB-SubCell"/>
</dbReference>
<dbReference type="InterPro" id="IPR038385">
    <property type="entry name" value="Sua5/YwlC_C"/>
</dbReference>
<keyword evidence="7 13" id="KW-0819">tRNA processing</keyword>
<name>D7CJT3_SYNLT</name>
<evidence type="ECO:0000313" key="17">
    <source>
        <dbReference type="Proteomes" id="UP000000378"/>
    </source>
</evidence>
<dbReference type="RefSeq" id="WP_013176440.1">
    <property type="nucleotide sequence ID" value="NC_014220.1"/>
</dbReference>
<feature type="binding site" evidence="14">
    <location>
        <position position="122"/>
    </location>
    <ligand>
        <name>L-threonine</name>
        <dbReference type="ChEBI" id="CHEBI:57926"/>
    </ligand>
</feature>
<evidence type="ECO:0000256" key="7">
    <source>
        <dbReference type="ARBA" id="ARBA00022694"/>
    </source>
</evidence>
<reference evidence="17" key="1">
    <citation type="journal article" date="2010" name="Stand. Genomic Sci.">
        <title>Complete genome sequence of Syntrophothermus lipocalidus type strain (TGB-C1T).</title>
        <authorList>
            <consortium name="US DOE Joint Genome Institute (JGI-PGF)"/>
            <person name="Djao O."/>
            <person name="Zhang X."/>
            <person name="Lucas S."/>
            <person name="Lapidus A."/>
            <person name="Glavina Del Rio T."/>
            <person name="Nolan M."/>
            <person name="Tice H."/>
            <person name="Cheng J."/>
            <person name="Han C."/>
            <person name="Tapia R."/>
            <person name="Goodwin L."/>
            <person name="Pitluck S."/>
            <person name="Liolios K."/>
            <person name="Ivanova N."/>
            <person name="Mavromatis K."/>
            <person name="Mikhailova N."/>
            <person name="Ovchinnikova G."/>
            <person name="Pati A."/>
            <person name="Brambilla E."/>
            <person name="Chen A."/>
            <person name="Palaniappan K."/>
            <person name="Land M."/>
            <person name="Hauser L."/>
            <person name="Chang Y."/>
            <person name="Jeffries C."/>
            <person name="Rohde M."/>
            <person name="Sikorski J."/>
            <person name="Spring S."/>
            <person name="Goker M."/>
            <person name="Detter J."/>
            <person name="Woyke T."/>
            <person name="Bristow J."/>
            <person name="Eisen J."/>
            <person name="Markowitz V."/>
            <person name="Hugenholtz P."/>
            <person name="Kyrpides N."/>
            <person name="Klenk H."/>
        </authorList>
    </citation>
    <scope>NUCLEOTIDE SEQUENCE [LARGE SCALE GENOMIC DNA]</scope>
    <source>
        <strain evidence="17">DSM 12680 / TGB-C1</strain>
    </source>
</reference>
<dbReference type="PIRSF" id="PIRSF004930">
    <property type="entry name" value="Tln_factor_SUA5"/>
    <property type="match status" value="1"/>
</dbReference>
<keyword evidence="9 13" id="KW-0547">Nucleotide-binding</keyword>
<dbReference type="Pfam" id="PF03481">
    <property type="entry name" value="Sua5_C"/>
    <property type="match status" value="1"/>
</dbReference>
<feature type="binding site" evidence="14">
    <location>
        <position position="126"/>
    </location>
    <ligand>
        <name>L-threonine</name>
        <dbReference type="ChEBI" id="CHEBI:57926"/>
    </ligand>
</feature>
<dbReference type="EMBL" id="CP002048">
    <property type="protein sequence ID" value="ADI03038.1"/>
    <property type="molecule type" value="Genomic_DNA"/>
</dbReference>
<feature type="binding site" evidence="14">
    <location>
        <position position="72"/>
    </location>
    <ligand>
        <name>L-threonine</name>
        <dbReference type="ChEBI" id="CHEBI:57926"/>
    </ligand>
</feature>
<comment type="similarity">
    <text evidence="2 13">Belongs to the SUA5 family.</text>
</comment>
<evidence type="ECO:0000256" key="14">
    <source>
        <dbReference type="PIRSR" id="PIRSR004930-1"/>
    </source>
</evidence>
<comment type="subcellular location">
    <subcellularLocation>
        <location evidence="1 13">Cytoplasm</location>
    </subcellularLocation>
</comment>
<dbReference type="NCBIfam" id="TIGR00057">
    <property type="entry name" value="L-threonylcarbamoyladenylate synthase"/>
    <property type="match status" value="1"/>
</dbReference>
<evidence type="ECO:0000256" key="1">
    <source>
        <dbReference type="ARBA" id="ARBA00004496"/>
    </source>
</evidence>
<dbReference type="PROSITE" id="PS51163">
    <property type="entry name" value="YRDC"/>
    <property type="match status" value="1"/>
</dbReference>
<evidence type="ECO:0000256" key="6">
    <source>
        <dbReference type="ARBA" id="ARBA00022679"/>
    </source>
</evidence>
<dbReference type="GO" id="GO:0000049">
    <property type="term" value="F:tRNA binding"/>
    <property type="evidence" value="ECO:0007669"/>
    <property type="project" value="TreeGrafter"/>
</dbReference>
<dbReference type="Gene3D" id="3.90.870.10">
    <property type="entry name" value="DHBP synthase"/>
    <property type="match status" value="1"/>
</dbReference>
<sequence length="336" mass="36687">MNHLQTKCYKVDPETPEASVIAEAAALIRKGEVVAFPTETVYGLGADAFNEEAVCKIFIAKGRQPDNPLIVHISNMSQVSALIKSVPDEARLLMDRFWPGPLTLVMESLPSVASAARAGGNTVGVRMPRHPVALALIDEAGPLAAPSANLSGRPSPTTPEHVKNDLDGRISAILDAGPTGMGIESTVLDMTQKPFRILRPGGISLEELEEVLPGMVETAEAKGPADRYPHYQTRARVILLSEPADVASALHEYKKQGKKVGLVAHSYEEYRHIEKESDLVYWLPPSAEEAGKRLYAVLRDADQRGLDILFFEPYPEEGKGSALMYRLKKSSQRLEE</sequence>
<dbReference type="HOGENOM" id="CLU_031397_0_0_9"/>
<dbReference type="eggNOG" id="COG0009">
    <property type="taxonomic scope" value="Bacteria"/>
</dbReference>
<dbReference type="FunFam" id="3.90.870.10:FF:000009">
    <property type="entry name" value="Threonylcarbamoyl-AMP synthase, putative"/>
    <property type="match status" value="1"/>
</dbReference>
<accession>D7CJT3</accession>
<dbReference type="InterPro" id="IPR010923">
    <property type="entry name" value="T(6)A37_SUA5"/>
</dbReference>
<evidence type="ECO:0000256" key="2">
    <source>
        <dbReference type="ARBA" id="ARBA00007663"/>
    </source>
</evidence>
<dbReference type="InterPro" id="IPR017945">
    <property type="entry name" value="DHBP_synth_RibB-like_a/b_dom"/>
</dbReference>
<dbReference type="InterPro" id="IPR005145">
    <property type="entry name" value="Sua5_C"/>
</dbReference>
<gene>
    <name evidence="16" type="ordered locus">Slip_2297</name>
</gene>
<protein>
    <recommendedName>
        <fullName evidence="4 13">Threonylcarbamoyl-AMP synthase</fullName>
        <shortName evidence="13">TC-AMP synthase</shortName>
        <ecNumber evidence="3 13">2.7.7.87</ecNumber>
    </recommendedName>
    <alternativeName>
        <fullName evidence="11 13">L-threonylcarbamoyladenylate synthase</fullName>
    </alternativeName>
</protein>
<evidence type="ECO:0000256" key="13">
    <source>
        <dbReference type="PIRNR" id="PIRNR004930"/>
    </source>
</evidence>
<keyword evidence="17" id="KW-1185">Reference proteome</keyword>
<feature type="binding site" evidence="14">
    <location>
        <position position="67"/>
    </location>
    <ligand>
        <name>ATP</name>
        <dbReference type="ChEBI" id="CHEBI:30616"/>
    </ligand>
</feature>
<keyword evidence="6 13" id="KW-0808">Transferase</keyword>
<dbReference type="PANTHER" id="PTHR17490:SF16">
    <property type="entry name" value="THREONYLCARBAMOYL-AMP SYNTHASE"/>
    <property type="match status" value="1"/>
</dbReference>
<evidence type="ECO:0000256" key="4">
    <source>
        <dbReference type="ARBA" id="ARBA00015492"/>
    </source>
</evidence>
<evidence type="ECO:0000256" key="8">
    <source>
        <dbReference type="ARBA" id="ARBA00022695"/>
    </source>
</evidence>
<evidence type="ECO:0000259" key="15">
    <source>
        <dbReference type="PROSITE" id="PS51163"/>
    </source>
</evidence>
<proteinExistence type="inferred from homology"/>
<dbReference type="GO" id="GO:0008033">
    <property type="term" value="P:tRNA processing"/>
    <property type="evidence" value="ECO:0007669"/>
    <property type="project" value="UniProtKB-KW"/>
</dbReference>
<evidence type="ECO:0000256" key="10">
    <source>
        <dbReference type="ARBA" id="ARBA00022840"/>
    </source>
</evidence>
<feature type="binding site" evidence="14">
    <location>
        <position position="145"/>
    </location>
    <ligand>
        <name>L-threonine</name>
        <dbReference type="ChEBI" id="CHEBI:57926"/>
    </ligand>
</feature>
<dbReference type="Gene3D" id="3.40.50.11030">
    <property type="entry name" value="Threonylcarbamoyl-AMP synthase, C-terminal domain"/>
    <property type="match status" value="1"/>
</dbReference>